<dbReference type="SFLD" id="SFLDS00029">
    <property type="entry name" value="Radical_SAM"/>
    <property type="match status" value="1"/>
</dbReference>
<evidence type="ECO:0000256" key="10">
    <source>
        <dbReference type="ARBA" id="ARBA00023239"/>
    </source>
</evidence>
<evidence type="ECO:0000256" key="11">
    <source>
        <dbReference type="SAM" id="Phobius"/>
    </source>
</evidence>
<keyword evidence="2" id="KW-0004">4Fe-4S</keyword>
<reference evidence="13 14" key="1">
    <citation type="submission" date="2013-02" db="EMBL/GenBank/DDBJ databases">
        <title>The Genome Sequence of Acinetobacter schindleri NIPH 900.</title>
        <authorList>
            <consortium name="The Broad Institute Genome Sequencing Platform"/>
            <consortium name="The Broad Institute Genome Sequencing Center for Infectious Disease"/>
            <person name="Cerqueira G."/>
            <person name="Feldgarden M."/>
            <person name="Courvalin P."/>
            <person name="Perichon B."/>
            <person name="Grillot-Courvalin C."/>
            <person name="Clermont D."/>
            <person name="Rocha E."/>
            <person name="Yoon E.-J."/>
            <person name="Nemec A."/>
            <person name="Walker B."/>
            <person name="Young S.K."/>
            <person name="Zeng Q."/>
            <person name="Gargeya S."/>
            <person name="Fitzgerald M."/>
            <person name="Haas B."/>
            <person name="Abouelleil A."/>
            <person name="Alvarado L."/>
            <person name="Arachchi H.M."/>
            <person name="Berlin A.M."/>
            <person name="Chapman S.B."/>
            <person name="Dewar J."/>
            <person name="Goldberg J."/>
            <person name="Griggs A."/>
            <person name="Gujja S."/>
            <person name="Hansen M."/>
            <person name="Howarth C."/>
            <person name="Imamovic A."/>
            <person name="Larimer J."/>
            <person name="McCowan C."/>
            <person name="Murphy C."/>
            <person name="Neiman D."/>
            <person name="Pearson M."/>
            <person name="Priest M."/>
            <person name="Roberts A."/>
            <person name="Saif S."/>
            <person name="Shea T."/>
            <person name="Sisk P."/>
            <person name="Sykes S."/>
            <person name="Wortman J."/>
            <person name="Nusbaum C."/>
            <person name="Birren B."/>
        </authorList>
    </citation>
    <scope>NUCLEOTIDE SEQUENCE [LARGE SCALE GENOMIC DNA]</scope>
    <source>
        <strain evidence="13 14">NIPH 900</strain>
    </source>
</reference>
<dbReference type="SFLD" id="SFLDG01067">
    <property type="entry name" value="SPASM/twitch_domain_containing"/>
    <property type="match status" value="1"/>
</dbReference>
<dbReference type="InterPro" id="IPR013483">
    <property type="entry name" value="MoaA"/>
</dbReference>
<evidence type="ECO:0000256" key="7">
    <source>
        <dbReference type="ARBA" id="ARBA00023014"/>
    </source>
</evidence>
<keyword evidence="9" id="KW-0501">Molybdenum cofactor biosynthesis</keyword>
<accession>N8Y027</accession>
<comment type="caution">
    <text evidence="13">The sequence shown here is derived from an EMBL/GenBank/DDBJ whole genome shotgun (WGS) entry which is preliminary data.</text>
</comment>
<dbReference type="SUPFAM" id="SSF102114">
    <property type="entry name" value="Radical SAM enzymes"/>
    <property type="match status" value="1"/>
</dbReference>
<keyword evidence="6" id="KW-0408">Iron</keyword>
<organism evidence="13 14">
    <name type="scientific">Acinetobacter schindleri NIPH 900</name>
    <dbReference type="NCBI Taxonomy" id="1217675"/>
    <lineage>
        <taxon>Bacteria</taxon>
        <taxon>Pseudomonadati</taxon>
        <taxon>Pseudomonadota</taxon>
        <taxon>Gammaproteobacteria</taxon>
        <taxon>Moraxellales</taxon>
        <taxon>Moraxellaceae</taxon>
        <taxon>Acinetobacter</taxon>
    </lineage>
</organism>
<dbReference type="AlphaFoldDB" id="N8Y027"/>
<keyword evidence="11" id="KW-0812">Transmembrane</keyword>
<evidence type="ECO:0000256" key="6">
    <source>
        <dbReference type="ARBA" id="ARBA00023004"/>
    </source>
</evidence>
<dbReference type="PANTHER" id="PTHR22960:SF0">
    <property type="entry name" value="MOLYBDENUM COFACTOR BIOSYNTHESIS PROTEIN 1"/>
    <property type="match status" value="1"/>
</dbReference>
<dbReference type="InterPro" id="IPR007197">
    <property type="entry name" value="rSAM"/>
</dbReference>
<evidence type="ECO:0000259" key="12">
    <source>
        <dbReference type="PROSITE" id="PS51918"/>
    </source>
</evidence>
<dbReference type="GO" id="GO:0005525">
    <property type="term" value="F:GTP binding"/>
    <property type="evidence" value="ECO:0007669"/>
    <property type="project" value="UniProtKB-KW"/>
</dbReference>
<keyword evidence="3" id="KW-0949">S-adenosyl-L-methionine</keyword>
<name>N8Y027_9GAMM</name>
<sequence>MNSMTALAPRSIFQDQFGRQKRKLRISVTDRCNFKCSYCMPEHPEWMNKKDLLSFEALYAFCEFMVRHGIEQIRVTGGEPLMRQGIVHFIARLQTLKAFGLKRISMTSNGHYLKDYAQALKQAGLDDLNISLDSLDPKQFQQLTQKQLQPVLQGISAAQQAGLTVKINSVLIKGINDNQIIPLVKWAQHQAIELRFIEFMPLDGDQKWNPSDVISEQDILDQLKTEFDVQVSQGQGANPARGYLVNGQPLGIISTITHSFCSDCDRLRLNAQGEFYNCLFARQGLNLKADIEQLALDHFATQTFQHKLHAYIWHKEAGFHAIQQSPIQKPIRKISMHSTSLMSYLFTKEQGILKDQKKGLMMKKHLIFLVFIVMVFILALVVKINNDHKKGQALKKLELVGKQIH</sequence>
<dbReference type="SMART" id="SM00729">
    <property type="entry name" value="Elp3"/>
    <property type="match status" value="1"/>
</dbReference>
<evidence type="ECO:0000313" key="14">
    <source>
        <dbReference type="Proteomes" id="UP000018438"/>
    </source>
</evidence>
<dbReference type="Pfam" id="PF04055">
    <property type="entry name" value="Radical_SAM"/>
    <property type="match status" value="1"/>
</dbReference>
<dbReference type="Pfam" id="PF06463">
    <property type="entry name" value="Mob_synth_C"/>
    <property type="match status" value="1"/>
</dbReference>
<dbReference type="GO" id="GO:0051539">
    <property type="term" value="F:4 iron, 4 sulfur cluster binding"/>
    <property type="evidence" value="ECO:0007669"/>
    <property type="project" value="UniProtKB-KW"/>
</dbReference>
<keyword evidence="11" id="KW-1133">Transmembrane helix</keyword>
<gene>
    <name evidence="13" type="ORF">F965_00124</name>
</gene>
<dbReference type="PROSITE" id="PS51918">
    <property type="entry name" value="RADICAL_SAM"/>
    <property type="match status" value="1"/>
</dbReference>
<evidence type="ECO:0000256" key="4">
    <source>
        <dbReference type="ARBA" id="ARBA00022723"/>
    </source>
</evidence>
<keyword evidence="8" id="KW-0342">GTP-binding</keyword>
<dbReference type="Gene3D" id="3.20.20.70">
    <property type="entry name" value="Aldolase class I"/>
    <property type="match status" value="1"/>
</dbReference>
<dbReference type="SFLD" id="SFLDG01386">
    <property type="entry name" value="main_SPASM_domain-containing"/>
    <property type="match status" value="1"/>
</dbReference>
<keyword evidence="10" id="KW-0456">Lyase</keyword>
<dbReference type="InterPro" id="IPR058240">
    <property type="entry name" value="rSAM_sf"/>
</dbReference>
<evidence type="ECO:0000256" key="5">
    <source>
        <dbReference type="ARBA" id="ARBA00022741"/>
    </source>
</evidence>
<evidence type="ECO:0000256" key="1">
    <source>
        <dbReference type="ARBA" id="ARBA00001966"/>
    </source>
</evidence>
<dbReference type="CDD" id="cd01335">
    <property type="entry name" value="Radical_SAM"/>
    <property type="match status" value="1"/>
</dbReference>
<dbReference type="InterPro" id="IPR013785">
    <property type="entry name" value="Aldolase_TIM"/>
</dbReference>
<evidence type="ECO:0000256" key="3">
    <source>
        <dbReference type="ARBA" id="ARBA00022691"/>
    </source>
</evidence>
<dbReference type="GO" id="GO:0061798">
    <property type="term" value="F:GTP 3',8'-cyclase activity"/>
    <property type="evidence" value="ECO:0007669"/>
    <property type="project" value="TreeGrafter"/>
</dbReference>
<protein>
    <submittedName>
        <fullName evidence="13">Molybdenum cofactor biosynthesis protein A</fullName>
    </submittedName>
</protein>
<dbReference type="SFLD" id="SFLDG01383">
    <property type="entry name" value="cyclic_pyranopterin_phosphate"/>
    <property type="match status" value="1"/>
</dbReference>
<dbReference type="HOGENOM" id="CLU_009273_0_1_6"/>
<comment type="cofactor">
    <cofactor evidence="1">
        <name>[4Fe-4S] cluster</name>
        <dbReference type="ChEBI" id="CHEBI:49883"/>
    </cofactor>
</comment>
<dbReference type="GO" id="GO:0006777">
    <property type="term" value="P:Mo-molybdopterin cofactor biosynthetic process"/>
    <property type="evidence" value="ECO:0007669"/>
    <property type="project" value="UniProtKB-KW"/>
</dbReference>
<keyword evidence="5" id="KW-0547">Nucleotide-binding</keyword>
<dbReference type="PATRIC" id="fig|1217675.3.peg.118"/>
<keyword evidence="14" id="KW-1185">Reference proteome</keyword>
<keyword evidence="7" id="KW-0411">Iron-sulfur</keyword>
<evidence type="ECO:0000256" key="9">
    <source>
        <dbReference type="ARBA" id="ARBA00023150"/>
    </source>
</evidence>
<dbReference type="InterPro" id="IPR006638">
    <property type="entry name" value="Elp3/MiaA/NifB-like_rSAM"/>
</dbReference>
<dbReference type="EMBL" id="APPI01000004">
    <property type="protein sequence ID" value="ENV14669.1"/>
    <property type="molecule type" value="Genomic_DNA"/>
</dbReference>
<keyword evidence="4" id="KW-0479">Metal-binding</keyword>
<dbReference type="GO" id="GO:0061799">
    <property type="term" value="F:cyclic pyranopterin monophosphate synthase activity"/>
    <property type="evidence" value="ECO:0007669"/>
    <property type="project" value="TreeGrafter"/>
</dbReference>
<feature type="domain" description="Radical SAM core" evidence="12">
    <location>
        <begin position="16"/>
        <end position="240"/>
    </location>
</feature>
<dbReference type="Proteomes" id="UP000018438">
    <property type="component" value="Unassembled WGS sequence"/>
</dbReference>
<dbReference type="PANTHER" id="PTHR22960">
    <property type="entry name" value="MOLYBDOPTERIN COFACTOR SYNTHESIS PROTEIN A"/>
    <property type="match status" value="1"/>
</dbReference>
<proteinExistence type="predicted"/>
<dbReference type="InterPro" id="IPR010505">
    <property type="entry name" value="MoaA_twitch"/>
</dbReference>
<evidence type="ECO:0000256" key="8">
    <source>
        <dbReference type="ARBA" id="ARBA00023134"/>
    </source>
</evidence>
<evidence type="ECO:0000313" key="13">
    <source>
        <dbReference type="EMBL" id="ENV14669.1"/>
    </source>
</evidence>
<dbReference type="NCBIfam" id="TIGR02666">
    <property type="entry name" value="moaA"/>
    <property type="match status" value="1"/>
</dbReference>
<keyword evidence="11" id="KW-0472">Membrane</keyword>
<evidence type="ECO:0000256" key="2">
    <source>
        <dbReference type="ARBA" id="ARBA00022485"/>
    </source>
</evidence>
<feature type="transmembrane region" description="Helical" evidence="11">
    <location>
        <begin position="366"/>
        <end position="384"/>
    </location>
</feature>
<dbReference type="InterPro" id="IPR050105">
    <property type="entry name" value="MoCo_biosynth_MoaA/MoaC"/>
</dbReference>
<dbReference type="GO" id="GO:0046872">
    <property type="term" value="F:metal ion binding"/>
    <property type="evidence" value="ECO:0007669"/>
    <property type="project" value="UniProtKB-KW"/>
</dbReference>
<dbReference type="InterPro" id="IPR040064">
    <property type="entry name" value="MoaA-like"/>
</dbReference>